<dbReference type="PIRSF" id="PIRSF034110">
    <property type="entry name" value="DUF1203"/>
    <property type="match status" value="1"/>
</dbReference>
<feature type="compositionally biased region" description="Polar residues" evidence="1">
    <location>
        <begin position="7"/>
        <end position="19"/>
    </location>
</feature>
<gene>
    <name evidence="2" type="ORF">EV644_11638</name>
</gene>
<sequence>MLLPADPSQNRPDQRSTGMTELEFLPVPPADLDRIRCNGHDDFGNQLVVRSVGPGAPLRCCLTLSRDGDQLALIAYRPSSLGGPYAEVGPVFVHADECPGYSGSSFPADFADRRAVLRPYDAAGLMLDGVLAEPGESEGELKRLFDDPSVAVVQVRNVIAGCWNFSVRRQVA</sequence>
<protein>
    <submittedName>
        <fullName evidence="2">Uncharacterized protein DUF1203</fullName>
    </submittedName>
</protein>
<evidence type="ECO:0000313" key="2">
    <source>
        <dbReference type="EMBL" id="TCO16668.1"/>
    </source>
</evidence>
<feature type="region of interest" description="Disordered" evidence="1">
    <location>
        <begin position="1"/>
        <end position="21"/>
    </location>
</feature>
<evidence type="ECO:0000256" key="1">
    <source>
        <dbReference type="SAM" id="MobiDB-lite"/>
    </source>
</evidence>
<dbReference type="Proteomes" id="UP000295818">
    <property type="component" value="Unassembled WGS sequence"/>
</dbReference>
<proteinExistence type="predicted"/>
<keyword evidence="3" id="KW-1185">Reference proteome</keyword>
<organism evidence="2 3">
    <name type="scientific">Kribbella orskensis</name>
    <dbReference type="NCBI Taxonomy" id="2512216"/>
    <lineage>
        <taxon>Bacteria</taxon>
        <taxon>Bacillati</taxon>
        <taxon>Actinomycetota</taxon>
        <taxon>Actinomycetes</taxon>
        <taxon>Propionibacteriales</taxon>
        <taxon>Kribbellaceae</taxon>
        <taxon>Kribbella</taxon>
    </lineage>
</organism>
<name>A0ABY2BET2_9ACTN</name>
<dbReference type="Pfam" id="PF06718">
    <property type="entry name" value="DUF1203"/>
    <property type="match status" value="1"/>
</dbReference>
<evidence type="ECO:0000313" key="3">
    <source>
        <dbReference type="Proteomes" id="UP000295818"/>
    </source>
</evidence>
<accession>A0ABY2BET2</accession>
<dbReference type="InterPro" id="IPR009593">
    <property type="entry name" value="DUF1203"/>
</dbReference>
<dbReference type="EMBL" id="SLWM01000016">
    <property type="protein sequence ID" value="TCO16668.1"/>
    <property type="molecule type" value="Genomic_DNA"/>
</dbReference>
<reference evidence="2 3" key="1">
    <citation type="journal article" date="2015" name="Stand. Genomic Sci.">
        <title>Genomic Encyclopedia of Bacterial and Archaeal Type Strains, Phase III: the genomes of soil and plant-associated and newly described type strains.</title>
        <authorList>
            <person name="Whitman W.B."/>
            <person name="Woyke T."/>
            <person name="Klenk H.P."/>
            <person name="Zhou Y."/>
            <person name="Lilburn T.G."/>
            <person name="Beck B.J."/>
            <person name="De Vos P."/>
            <person name="Vandamme P."/>
            <person name="Eisen J.A."/>
            <person name="Garrity G."/>
            <person name="Hugenholtz P."/>
            <person name="Kyrpides N.C."/>
        </authorList>
    </citation>
    <scope>NUCLEOTIDE SEQUENCE [LARGE SCALE GENOMIC DNA]</scope>
    <source>
        <strain evidence="2 3">VKM Ac-2538</strain>
    </source>
</reference>
<comment type="caution">
    <text evidence="2">The sequence shown here is derived from an EMBL/GenBank/DDBJ whole genome shotgun (WGS) entry which is preliminary data.</text>
</comment>